<organism evidence="2 3">
    <name type="scientific">Sphingomonas kyungheensis</name>
    <dbReference type="NCBI Taxonomy" id="1069987"/>
    <lineage>
        <taxon>Bacteria</taxon>
        <taxon>Pseudomonadati</taxon>
        <taxon>Pseudomonadota</taxon>
        <taxon>Alphaproteobacteria</taxon>
        <taxon>Sphingomonadales</taxon>
        <taxon>Sphingomonadaceae</taxon>
        <taxon>Sphingomonas</taxon>
    </lineage>
</organism>
<evidence type="ECO:0000313" key="3">
    <source>
        <dbReference type="Proteomes" id="UP001367771"/>
    </source>
</evidence>
<comment type="caution">
    <text evidence="2">The sequence shown here is derived from an EMBL/GenBank/DDBJ whole genome shotgun (WGS) entry which is preliminary data.</text>
</comment>
<sequence>MINRPVPVGGPVRTTPRRSSRAAPLTGIVVGSVISVLLWAMLLALFFAIR</sequence>
<evidence type="ECO:0000313" key="2">
    <source>
        <dbReference type="EMBL" id="MEI5686252.1"/>
    </source>
</evidence>
<keyword evidence="3" id="KW-1185">Reference proteome</keyword>
<keyword evidence="1" id="KW-0812">Transmembrane</keyword>
<keyword evidence="1" id="KW-0472">Membrane</keyword>
<gene>
    <name evidence="2" type="ORF">V8201_04075</name>
</gene>
<dbReference type="RefSeq" id="WP_200870412.1">
    <property type="nucleotide sequence ID" value="NZ_JBBBDM010000002.1"/>
</dbReference>
<proteinExistence type="predicted"/>
<reference evidence="2 3" key="1">
    <citation type="journal article" date="2013" name="Int. J. Syst. Evol. Microbiol.">
        <title>Sphingomonas kyungheensis sp. nov., a bacterium with ginsenoside-converting activity isolated from soil of a ginseng field.</title>
        <authorList>
            <person name="Son H.M."/>
            <person name="Yang J.E."/>
            <person name="Park Y."/>
            <person name="Han C.K."/>
            <person name="Kim S.G."/>
            <person name="Kook M."/>
            <person name="Yi T.H."/>
        </authorList>
    </citation>
    <scope>NUCLEOTIDE SEQUENCE [LARGE SCALE GENOMIC DNA]</scope>
    <source>
        <strain evidence="2 3">LMG 26582</strain>
    </source>
</reference>
<feature type="transmembrane region" description="Helical" evidence="1">
    <location>
        <begin position="25"/>
        <end position="49"/>
    </location>
</feature>
<dbReference type="Proteomes" id="UP001367771">
    <property type="component" value="Unassembled WGS sequence"/>
</dbReference>
<accession>A0ABU8GZI6</accession>
<dbReference type="EMBL" id="JBBBDM010000002">
    <property type="protein sequence ID" value="MEI5686252.1"/>
    <property type="molecule type" value="Genomic_DNA"/>
</dbReference>
<name>A0ABU8GZI6_9SPHN</name>
<evidence type="ECO:0000256" key="1">
    <source>
        <dbReference type="SAM" id="Phobius"/>
    </source>
</evidence>
<protein>
    <submittedName>
        <fullName evidence="2">Uncharacterized protein</fullName>
    </submittedName>
</protein>
<keyword evidence="1" id="KW-1133">Transmembrane helix</keyword>